<comment type="caution">
    <text evidence="1">The sequence shown here is derived from an EMBL/GenBank/DDBJ whole genome shotgun (WGS) entry which is preliminary data.</text>
</comment>
<name>M6D758_9LEPT</name>
<dbReference type="PATRIC" id="fig|1218565.3.peg.675"/>
<protein>
    <submittedName>
        <fullName evidence="1">Uncharacterized protein</fullName>
    </submittedName>
</protein>
<organism evidence="1 2">
    <name type="scientific">Leptospira alstonii serovar Sichuan str. 79601</name>
    <dbReference type="NCBI Taxonomy" id="1218565"/>
    <lineage>
        <taxon>Bacteria</taxon>
        <taxon>Pseudomonadati</taxon>
        <taxon>Spirochaetota</taxon>
        <taxon>Spirochaetia</taxon>
        <taxon>Leptospirales</taxon>
        <taxon>Leptospiraceae</taxon>
        <taxon>Leptospira</taxon>
    </lineage>
</organism>
<dbReference type="AlphaFoldDB" id="M6D758"/>
<accession>M6D758</accession>
<reference evidence="1 2" key="1">
    <citation type="submission" date="2013-01" db="EMBL/GenBank/DDBJ databases">
        <authorList>
            <person name="Harkins D.M."/>
            <person name="Durkin A.S."/>
            <person name="Brinkac L.M."/>
            <person name="Haft D.H."/>
            <person name="Selengut J.D."/>
            <person name="Sanka R."/>
            <person name="DePew J."/>
            <person name="Purushe J."/>
            <person name="Galloway R.L."/>
            <person name="Vinetz J.M."/>
            <person name="Sutton G.G."/>
            <person name="Nierman W.C."/>
            <person name="Fouts D.E."/>
        </authorList>
    </citation>
    <scope>NUCLEOTIDE SEQUENCE [LARGE SCALE GENOMIC DNA]</scope>
    <source>
        <strain evidence="1 2">79601</strain>
    </source>
</reference>
<evidence type="ECO:0000313" key="2">
    <source>
        <dbReference type="Proteomes" id="UP000011988"/>
    </source>
</evidence>
<dbReference type="EMBL" id="ANIK01000012">
    <property type="protein sequence ID" value="EMJ97073.1"/>
    <property type="molecule type" value="Genomic_DNA"/>
</dbReference>
<proteinExistence type="predicted"/>
<gene>
    <name evidence="1" type="ORF">LEP1GSC194_3975</name>
</gene>
<sequence length="68" mass="8052">MIFLSFPDIQSISDLYPENEPKFIGFVRLIGQFSSRFQEFKINWEFPRFRRRGSQFVVGTPTFLVASE</sequence>
<evidence type="ECO:0000313" key="1">
    <source>
        <dbReference type="EMBL" id="EMJ97073.1"/>
    </source>
</evidence>
<dbReference type="Proteomes" id="UP000011988">
    <property type="component" value="Unassembled WGS sequence"/>
</dbReference>